<evidence type="ECO:0008006" key="5">
    <source>
        <dbReference type="Google" id="ProtNLM"/>
    </source>
</evidence>
<feature type="compositionally biased region" description="Gly residues" evidence="1">
    <location>
        <begin position="170"/>
        <end position="183"/>
    </location>
</feature>
<evidence type="ECO:0000256" key="1">
    <source>
        <dbReference type="SAM" id="MobiDB-lite"/>
    </source>
</evidence>
<proteinExistence type="predicted"/>
<reference evidence="3 4" key="1">
    <citation type="submission" date="2019-03" db="EMBL/GenBank/DDBJ databases">
        <title>Sequencing the genomes of 1000 actinobacteria strains.</title>
        <authorList>
            <person name="Klenk H.-P."/>
        </authorList>
    </citation>
    <scope>NUCLEOTIDE SEQUENCE [LARGE SCALE GENOMIC DNA]</scope>
    <source>
        <strain evidence="3 4">DSM 44969</strain>
    </source>
</reference>
<dbReference type="Proteomes" id="UP000295560">
    <property type="component" value="Unassembled WGS sequence"/>
</dbReference>
<evidence type="ECO:0000256" key="2">
    <source>
        <dbReference type="SAM" id="Phobius"/>
    </source>
</evidence>
<keyword evidence="2" id="KW-0812">Transmembrane</keyword>
<feature type="transmembrane region" description="Helical" evidence="2">
    <location>
        <begin position="56"/>
        <end position="80"/>
    </location>
</feature>
<feature type="transmembrane region" description="Helical" evidence="2">
    <location>
        <begin position="130"/>
        <end position="152"/>
    </location>
</feature>
<feature type="region of interest" description="Disordered" evidence="1">
    <location>
        <begin position="157"/>
        <end position="191"/>
    </location>
</feature>
<accession>A0A4R1HS12</accession>
<evidence type="ECO:0000313" key="4">
    <source>
        <dbReference type="Proteomes" id="UP000295560"/>
    </source>
</evidence>
<sequence>MDERTTARPARPTTRDRPDPRIRRAAIALLLVVAAGALALSFTGLTLLGALAGFGVLAPVFAVVVDAGTGAASLYWLTAAPGTRRARYARRLALALLAVSLVGNATAHALAAGGPPVPGLAGALVVALPWWAAGLVGAIPPGTLAACVHLLAMQDGPTTGDPDGRDVVGADGGRAGPGEGSGRTPGEPPGDLVVRAASLVDAGRAAGDPVGRTRLARELGISEHAARGLLDQVAARDGDQAGDGR</sequence>
<evidence type="ECO:0000313" key="3">
    <source>
        <dbReference type="EMBL" id="TCK25424.1"/>
    </source>
</evidence>
<keyword evidence="2" id="KW-0472">Membrane</keyword>
<dbReference type="InterPro" id="IPR021235">
    <property type="entry name" value="DUF2637"/>
</dbReference>
<dbReference type="Pfam" id="PF10935">
    <property type="entry name" value="DUF2637"/>
    <property type="match status" value="1"/>
</dbReference>
<organism evidence="3 4">
    <name type="scientific">Pseudonocardia endophytica</name>
    <dbReference type="NCBI Taxonomy" id="401976"/>
    <lineage>
        <taxon>Bacteria</taxon>
        <taxon>Bacillati</taxon>
        <taxon>Actinomycetota</taxon>
        <taxon>Actinomycetes</taxon>
        <taxon>Pseudonocardiales</taxon>
        <taxon>Pseudonocardiaceae</taxon>
        <taxon>Pseudonocardia</taxon>
    </lineage>
</organism>
<protein>
    <recommendedName>
        <fullName evidence="5">DUF2637 domain-containing protein</fullName>
    </recommendedName>
</protein>
<gene>
    <name evidence="3" type="ORF">EV378_1232</name>
</gene>
<feature type="transmembrane region" description="Helical" evidence="2">
    <location>
        <begin position="25"/>
        <end position="50"/>
    </location>
</feature>
<feature type="transmembrane region" description="Helical" evidence="2">
    <location>
        <begin position="92"/>
        <end position="110"/>
    </location>
</feature>
<keyword evidence="2" id="KW-1133">Transmembrane helix</keyword>
<dbReference type="OrthoDB" id="3578795at2"/>
<keyword evidence="4" id="KW-1185">Reference proteome</keyword>
<name>A0A4R1HS12_PSEEN</name>
<dbReference type="RefSeq" id="WP_132421729.1">
    <property type="nucleotide sequence ID" value="NZ_SMFZ01000001.1"/>
</dbReference>
<dbReference type="AlphaFoldDB" id="A0A4R1HS12"/>
<dbReference type="EMBL" id="SMFZ01000001">
    <property type="protein sequence ID" value="TCK25424.1"/>
    <property type="molecule type" value="Genomic_DNA"/>
</dbReference>
<comment type="caution">
    <text evidence="3">The sequence shown here is derived from an EMBL/GenBank/DDBJ whole genome shotgun (WGS) entry which is preliminary data.</text>
</comment>